<protein>
    <recommendedName>
        <fullName evidence="3">DUF3500 domain-containing protein</fullName>
    </recommendedName>
</protein>
<evidence type="ECO:0000313" key="2">
    <source>
        <dbReference type="Proteomes" id="UP000184406"/>
    </source>
</evidence>
<organism evidence="1 2">
    <name type="scientific">Arenibacter palladensis</name>
    <dbReference type="NCBI Taxonomy" id="237373"/>
    <lineage>
        <taxon>Bacteria</taxon>
        <taxon>Pseudomonadati</taxon>
        <taxon>Bacteroidota</taxon>
        <taxon>Flavobacteriia</taxon>
        <taxon>Flavobacteriales</taxon>
        <taxon>Flavobacteriaceae</taxon>
        <taxon>Arenibacter</taxon>
    </lineage>
</organism>
<sequence length="345" mass="39668">MKLKLNLKKIILSSMLLLFFGMLPAQVLEKANVFLNSLSDEIKAKTLFTLEDTERFNMNYVPIPRAGARFHDFNETQKKAALDLLRASLSEEGFRKSQEIIELEKVLRIIENDDNDKMPDGRPRRDPLNYHFCIFGKPSKDQPWGWRFEGHHLSLNFTSTDGIISSSTPTFFGTNPGIVRSTEYKGKEVLKKEAQLGFSLLHSMTQEQLKTVVFTDVAPHDIITTTKRKVEQLESLGIAYRDLSKNQKNMFMELLELYINNYEHGFAEGFRDKITKAGIDNLKFAWAGSLQPGKGHYFRIQGPSLLIEYDNTQNNANHVHTVVRDLTNDYGEDVLKAHYEKEHQH</sequence>
<name>A0A1M5AS93_9FLAO</name>
<proteinExistence type="predicted"/>
<gene>
    <name evidence="1" type="ORF">SAMN03080594_103370</name>
</gene>
<accession>A0A1M5AS93</accession>
<reference evidence="2" key="1">
    <citation type="submission" date="2016-11" db="EMBL/GenBank/DDBJ databases">
        <authorList>
            <person name="Varghese N."/>
            <person name="Submissions S."/>
        </authorList>
    </citation>
    <scope>NUCLEOTIDE SEQUENCE [LARGE SCALE GENOMIC DNA]</scope>
    <source>
        <strain evidence="2">DSM 17539</strain>
    </source>
</reference>
<dbReference type="RefSeq" id="WP_084532573.1">
    <property type="nucleotide sequence ID" value="NZ_FQUX01000003.1"/>
</dbReference>
<dbReference type="Proteomes" id="UP000184406">
    <property type="component" value="Unassembled WGS sequence"/>
</dbReference>
<dbReference type="EMBL" id="FQUX01000003">
    <property type="protein sequence ID" value="SHF33064.1"/>
    <property type="molecule type" value="Genomic_DNA"/>
</dbReference>
<dbReference type="Pfam" id="PF12006">
    <property type="entry name" value="DUF3500"/>
    <property type="match status" value="1"/>
</dbReference>
<dbReference type="PANTHER" id="PTHR37489">
    <property type="entry name" value="DUF3500 DOMAIN-CONTAINING PROTEIN"/>
    <property type="match status" value="1"/>
</dbReference>
<dbReference type="AlphaFoldDB" id="A0A1M5AS93"/>
<keyword evidence="2" id="KW-1185">Reference proteome</keyword>
<evidence type="ECO:0000313" key="1">
    <source>
        <dbReference type="EMBL" id="SHF33064.1"/>
    </source>
</evidence>
<dbReference type="PANTHER" id="PTHR37489:SF1">
    <property type="entry name" value="DUF3500 DOMAIN-CONTAINING PROTEIN"/>
    <property type="match status" value="1"/>
</dbReference>
<evidence type="ECO:0008006" key="3">
    <source>
        <dbReference type="Google" id="ProtNLM"/>
    </source>
</evidence>
<dbReference type="OrthoDB" id="581140at2"/>
<dbReference type="InterPro" id="IPR021889">
    <property type="entry name" value="DUF3500"/>
</dbReference>